<keyword evidence="1" id="KW-0472">Membrane</keyword>
<evidence type="ECO:0000313" key="2">
    <source>
        <dbReference type="EMBL" id="TDW21931.1"/>
    </source>
</evidence>
<dbReference type="PANTHER" id="PTHR34989:SF1">
    <property type="entry name" value="PROTEIN HDED"/>
    <property type="match status" value="1"/>
</dbReference>
<keyword evidence="3" id="KW-1185">Reference proteome</keyword>
<organism evidence="2 3">
    <name type="scientific">Kribbella kalugense</name>
    <dbReference type="NCBI Taxonomy" id="2512221"/>
    <lineage>
        <taxon>Bacteria</taxon>
        <taxon>Bacillati</taxon>
        <taxon>Actinomycetota</taxon>
        <taxon>Actinomycetes</taxon>
        <taxon>Propionibacteriales</taxon>
        <taxon>Kribbellaceae</taxon>
        <taxon>Kribbella</taxon>
    </lineage>
</organism>
<sequence length="184" mass="18995">MRLSTSLLLRGILAIVVGIVSVAWPNITVGAFVVLFAVYAFIAAVTDAMRAFSSESAGPVFGYLLLALLSVAGGIVALAWPGLTALVLTIWVASWALVTGVVEVGLTFRQGQSSGARAMWVLSGLLSIALGVVLFIRPDLGALSLAEVFGLFSIVYGVSTVVLSFQAKELSSAAANVGLTHRAA</sequence>
<dbReference type="GO" id="GO:0005886">
    <property type="term" value="C:plasma membrane"/>
    <property type="evidence" value="ECO:0007669"/>
    <property type="project" value="TreeGrafter"/>
</dbReference>
<protein>
    <submittedName>
        <fullName evidence="2">Uncharacterized membrane protein HdeD (DUF308 family)</fullName>
    </submittedName>
</protein>
<feature type="transmembrane region" description="Helical" evidence="1">
    <location>
        <begin position="142"/>
        <end position="165"/>
    </location>
</feature>
<name>A0A4R7ZXP2_9ACTN</name>
<dbReference type="AlphaFoldDB" id="A0A4R7ZXP2"/>
<evidence type="ECO:0000313" key="3">
    <source>
        <dbReference type="Proteomes" id="UP000295447"/>
    </source>
</evidence>
<feature type="transmembrane region" description="Helical" evidence="1">
    <location>
        <begin position="7"/>
        <end position="24"/>
    </location>
</feature>
<dbReference type="InterPro" id="IPR005325">
    <property type="entry name" value="DUF308_memb"/>
</dbReference>
<dbReference type="PANTHER" id="PTHR34989">
    <property type="entry name" value="PROTEIN HDED"/>
    <property type="match status" value="1"/>
</dbReference>
<dbReference type="InterPro" id="IPR052712">
    <property type="entry name" value="Acid_resist_chaperone_HdeD"/>
</dbReference>
<dbReference type="OrthoDB" id="3823166at2"/>
<dbReference type="RefSeq" id="WP_134115343.1">
    <property type="nucleotide sequence ID" value="NZ_SODF01000001.1"/>
</dbReference>
<feature type="transmembrane region" description="Helical" evidence="1">
    <location>
        <begin position="118"/>
        <end position="136"/>
    </location>
</feature>
<keyword evidence="1" id="KW-0812">Transmembrane</keyword>
<feature type="transmembrane region" description="Helical" evidence="1">
    <location>
        <begin position="60"/>
        <end position="80"/>
    </location>
</feature>
<evidence type="ECO:0000256" key="1">
    <source>
        <dbReference type="SAM" id="Phobius"/>
    </source>
</evidence>
<gene>
    <name evidence="2" type="ORF">EV650_0762</name>
</gene>
<comment type="caution">
    <text evidence="2">The sequence shown here is derived from an EMBL/GenBank/DDBJ whole genome shotgun (WGS) entry which is preliminary data.</text>
</comment>
<dbReference type="Pfam" id="PF03729">
    <property type="entry name" value="DUF308"/>
    <property type="match status" value="1"/>
</dbReference>
<proteinExistence type="predicted"/>
<dbReference type="Proteomes" id="UP000295447">
    <property type="component" value="Unassembled WGS sequence"/>
</dbReference>
<keyword evidence="1" id="KW-1133">Transmembrane helix</keyword>
<feature type="transmembrane region" description="Helical" evidence="1">
    <location>
        <begin position="30"/>
        <end position="48"/>
    </location>
</feature>
<feature type="transmembrane region" description="Helical" evidence="1">
    <location>
        <begin position="86"/>
        <end position="106"/>
    </location>
</feature>
<accession>A0A4R7ZXP2</accession>
<dbReference type="EMBL" id="SODF01000001">
    <property type="protein sequence ID" value="TDW21931.1"/>
    <property type="molecule type" value="Genomic_DNA"/>
</dbReference>
<reference evidence="2 3" key="1">
    <citation type="submission" date="2019-03" db="EMBL/GenBank/DDBJ databases">
        <title>Genomic Encyclopedia of Type Strains, Phase III (KMG-III): the genomes of soil and plant-associated and newly described type strains.</title>
        <authorList>
            <person name="Whitman W."/>
        </authorList>
    </citation>
    <scope>NUCLEOTIDE SEQUENCE [LARGE SCALE GENOMIC DNA]</scope>
    <source>
        <strain evidence="2 3">VKM Ac-2570</strain>
    </source>
</reference>